<dbReference type="InterPro" id="IPR013752">
    <property type="entry name" value="KPA_reductase"/>
</dbReference>
<dbReference type="Gene3D" id="3.40.50.720">
    <property type="entry name" value="NAD(P)-binding Rossmann-like Domain"/>
    <property type="match status" value="1"/>
</dbReference>
<feature type="domain" description="Ketopantoate reductase C-terminal" evidence="12">
    <location>
        <begin position="196"/>
        <end position="319"/>
    </location>
</feature>
<evidence type="ECO:0000256" key="1">
    <source>
        <dbReference type="ARBA" id="ARBA00004994"/>
    </source>
</evidence>
<evidence type="ECO:0000313" key="14">
    <source>
        <dbReference type="Proteomes" id="UP000002943"/>
    </source>
</evidence>
<protein>
    <recommendedName>
        <fullName evidence="4 10">2-dehydropantoate 2-reductase</fullName>
        <ecNumber evidence="3 10">1.1.1.169</ecNumber>
    </recommendedName>
    <alternativeName>
        <fullName evidence="8 10">Ketopantoate reductase</fullName>
    </alternativeName>
</protein>
<dbReference type="InterPro" id="IPR008927">
    <property type="entry name" value="6-PGluconate_DH-like_C_sf"/>
</dbReference>
<organism evidence="13 14">
    <name type="scientific">Vibrio caribbeanicus ATCC BAA-2122</name>
    <dbReference type="NCBI Taxonomy" id="796620"/>
    <lineage>
        <taxon>Bacteria</taxon>
        <taxon>Pseudomonadati</taxon>
        <taxon>Pseudomonadota</taxon>
        <taxon>Gammaproteobacteria</taxon>
        <taxon>Vibrionales</taxon>
        <taxon>Vibrionaceae</taxon>
        <taxon>Vibrio</taxon>
    </lineage>
</organism>
<dbReference type="Pfam" id="PF08546">
    <property type="entry name" value="ApbA_C"/>
    <property type="match status" value="1"/>
</dbReference>
<sequence length="321" mass="35579">MAPQEPLLLIYHILALCFAQRLFHDEYAVNIVILGPGAIGTLWAVKLAQAGHNVSMWSRSNHDKIHCSLQGQSTSHTFCNRSELGLKHADLILVTVKAWQLSGAIEPLLSKLHSDVIVLVMHNGMGTLDYLVDNLPNNPLLFATTSHGAMKLDGSNVKHTGWGETKLGALNQKGLSCEFLTEVLTDALEPVEWQQNIHHSLLLKLAVNCAINPLTALNDIKNGQLSSEFYFPLLEQLIDEICRVINAEGLVITQEALAKVVNKVITSTADNYSSMHQDIAHQRRTEIDFITGYLLTRAKFHNIAVPINDSLFQKIKKIEGK</sequence>
<dbReference type="GO" id="GO:0015940">
    <property type="term" value="P:pantothenate biosynthetic process"/>
    <property type="evidence" value="ECO:0007669"/>
    <property type="project" value="UniProtKB-UniPathway"/>
</dbReference>
<evidence type="ECO:0000256" key="2">
    <source>
        <dbReference type="ARBA" id="ARBA00007870"/>
    </source>
</evidence>
<dbReference type="InterPro" id="IPR050838">
    <property type="entry name" value="Ketopantoate_reductase"/>
</dbReference>
<dbReference type="GO" id="GO:0005737">
    <property type="term" value="C:cytoplasm"/>
    <property type="evidence" value="ECO:0007669"/>
    <property type="project" value="TreeGrafter"/>
</dbReference>
<dbReference type="GO" id="GO:0050661">
    <property type="term" value="F:NADP binding"/>
    <property type="evidence" value="ECO:0007669"/>
    <property type="project" value="TreeGrafter"/>
</dbReference>
<comment type="pathway">
    <text evidence="1 10">Cofactor biosynthesis; (R)-pantothenate biosynthesis; (R)-pantoate from 3-methyl-2-oxobutanoate: step 2/2.</text>
</comment>
<evidence type="ECO:0000256" key="5">
    <source>
        <dbReference type="ARBA" id="ARBA00022655"/>
    </source>
</evidence>
<reference evidence="13 14" key="1">
    <citation type="journal article" date="2012" name="Int. J. Syst. Evol. Microbiol.">
        <title>Vibrio caribbeanicus sp. nov., isolated from the marine sponge Scleritoderma cyanea.</title>
        <authorList>
            <person name="Hoffmann M."/>
            <person name="Monday S.R."/>
            <person name="Allard M.W."/>
            <person name="Strain E.A."/>
            <person name="Whittaker P."/>
            <person name="Naum M."/>
            <person name="McCarthy P.J."/>
            <person name="Lopez J.V."/>
            <person name="Fischer M."/>
            <person name="Brown E.W."/>
        </authorList>
    </citation>
    <scope>NUCLEOTIDE SEQUENCE [LARGE SCALE GENOMIC DNA]</scope>
    <source>
        <strain evidence="13 14">ATCC BAA-2122</strain>
    </source>
</reference>
<gene>
    <name evidence="13" type="ORF">VIBC2010_17589</name>
</gene>
<evidence type="ECO:0000256" key="6">
    <source>
        <dbReference type="ARBA" id="ARBA00022857"/>
    </source>
</evidence>
<dbReference type="Gene3D" id="1.10.1040.10">
    <property type="entry name" value="N-(1-d-carboxylethyl)-l-norvaline Dehydrogenase, domain 2"/>
    <property type="match status" value="1"/>
</dbReference>
<evidence type="ECO:0000256" key="4">
    <source>
        <dbReference type="ARBA" id="ARBA00019465"/>
    </source>
</evidence>
<name>E3BN54_9VIBR</name>
<accession>E3BN54</accession>
<evidence type="ECO:0000256" key="7">
    <source>
        <dbReference type="ARBA" id="ARBA00023002"/>
    </source>
</evidence>
<dbReference type="PANTHER" id="PTHR43765:SF2">
    <property type="entry name" value="2-DEHYDROPANTOATE 2-REDUCTASE"/>
    <property type="match status" value="1"/>
</dbReference>
<feature type="domain" description="Ketopantoate reductase N-terminal" evidence="11">
    <location>
        <begin position="31"/>
        <end position="171"/>
    </location>
</feature>
<dbReference type="UniPathway" id="UPA00028">
    <property type="reaction ID" value="UER00004"/>
</dbReference>
<keyword evidence="5 10" id="KW-0566">Pantothenate biosynthesis</keyword>
<dbReference type="AlphaFoldDB" id="E3BN54"/>
<dbReference type="InterPro" id="IPR036291">
    <property type="entry name" value="NAD(P)-bd_dom_sf"/>
</dbReference>
<dbReference type="STRING" id="796620.VIBC2010_17589"/>
<dbReference type="InterPro" id="IPR003710">
    <property type="entry name" value="ApbA"/>
</dbReference>
<dbReference type="SUPFAM" id="SSF51735">
    <property type="entry name" value="NAD(P)-binding Rossmann-fold domains"/>
    <property type="match status" value="1"/>
</dbReference>
<evidence type="ECO:0000256" key="3">
    <source>
        <dbReference type="ARBA" id="ARBA00013014"/>
    </source>
</evidence>
<dbReference type="SUPFAM" id="SSF48179">
    <property type="entry name" value="6-phosphogluconate dehydrogenase C-terminal domain-like"/>
    <property type="match status" value="1"/>
</dbReference>
<comment type="function">
    <text evidence="10">Catalyzes the NADPH-dependent reduction of ketopantoate into pantoic acid.</text>
</comment>
<comment type="caution">
    <text evidence="13">The sequence shown here is derived from an EMBL/GenBank/DDBJ whole genome shotgun (WGS) entry which is preliminary data.</text>
</comment>
<dbReference type="PANTHER" id="PTHR43765">
    <property type="entry name" value="2-DEHYDROPANTOATE 2-REDUCTASE-RELATED"/>
    <property type="match status" value="1"/>
</dbReference>
<dbReference type="NCBIfam" id="TIGR00745">
    <property type="entry name" value="apbA_panE"/>
    <property type="match status" value="1"/>
</dbReference>
<comment type="catalytic activity">
    <reaction evidence="9 10">
        <text>(R)-pantoate + NADP(+) = 2-dehydropantoate + NADPH + H(+)</text>
        <dbReference type="Rhea" id="RHEA:16233"/>
        <dbReference type="ChEBI" id="CHEBI:11561"/>
        <dbReference type="ChEBI" id="CHEBI:15378"/>
        <dbReference type="ChEBI" id="CHEBI:15980"/>
        <dbReference type="ChEBI" id="CHEBI:57783"/>
        <dbReference type="ChEBI" id="CHEBI:58349"/>
        <dbReference type="EC" id="1.1.1.169"/>
    </reaction>
</comment>
<comment type="similarity">
    <text evidence="2 10">Belongs to the ketopantoate reductase family.</text>
</comment>
<keyword evidence="7 10" id="KW-0560">Oxidoreductase</keyword>
<dbReference type="Proteomes" id="UP000002943">
    <property type="component" value="Unassembled WGS sequence"/>
</dbReference>
<dbReference type="InterPro" id="IPR013332">
    <property type="entry name" value="KPR_N"/>
</dbReference>
<evidence type="ECO:0000256" key="10">
    <source>
        <dbReference type="RuleBase" id="RU362068"/>
    </source>
</evidence>
<evidence type="ECO:0000256" key="9">
    <source>
        <dbReference type="ARBA" id="ARBA00048793"/>
    </source>
</evidence>
<dbReference type="GO" id="GO:0008677">
    <property type="term" value="F:2-dehydropantoate 2-reductase activity"/>
    <property type="evidence" value="ECO:0007669"/>
    <property type="project" value="UniProtKB-EC"/>
</dbReference>
<dbReference type="eggNOG" id="COG1893">
    <property type="taxonomic scope" value="Bacteria"/>
</dbReference>
<keyword evidence="14" id="KW-1185">Reference proteome</keyword>
<evidence type="ECO:0000259" key="11">
    <source>
        <dbReference type="Pfam" id="PF02558"/>
    </source>
</evidence>
<dbReference type="NCBIfam" id="NF005087">
    <property type="entry name" value="PRK06522.1-1"/>
    <property type="match status" value="1"/>
</dbReference>
<evidence type="ECO:0000313" key="13">
    <source>
        <dbReference type="EMBL" id="EFP95496.1"/>
    </source>
</evidence>
<dbReference type="EC" id="1.1.1.169" evidence="3 10"/>
<dbReference type="Pfam" id="PF02558">
    <property type="entry name" value="ApbA"/>
    <property type="match status" value="1"/>
</dbReference>
<proteinExistence type="inferred from homology"/>
<keyword evidence="6 10" id="KW-0521">NADP</keyword>
<evidence type="ECO:0000256" key="8">
    <source>
        <dbReference type="ARBA" id="ARBA00032024"/>
    </source>
</evidence>
<dbReference type="EMBL" id="AEIU01000094">
    <property type="protein sequence ID" value="EFP95496.1"/>
    <property type="molecule type" value="Genomic_DNA"/>
</dbReference>
<dbReference type="InterPro" id="IPR013328">
    <property type="entry name" value="6PGD_dom2"/>
</dbReference>
<evidence type="ECO:0000259" key="12">
    <source>
        <dbReference type="Pfam" id="PF08546"/>
    </source>
</evidence>